<keyword evidence="5 9" id="KW-0378">Hydrolase</keyword>
<dbReference type="FunFam" id="3.20.20.140:FF:000004">
    <property type="entry name" value="N-acetylglucosamine-6-phosphate deacetylase"/>
    <property type="match status" value="1"/>
</dbReference>
<evidence type="ECO:0000256" key="3">
    <source>
        <dbReference type="ARBA" id="ARBA00018029"/>
    </source>
</evidence>
<dbReference type="OrthoDB" id="9776488at2"/>
<dbReference type="Gene3D" id="2.30.40.10">
    <property type="entry name" value="Urease, subunit C, domain 1"/>
    <property type="match status" value="1"/>
</dbReference>
<feature type="binding site" evidence="12">
    <location>
        <position position="128"/>
    </location>
    <ligand>
        <name>Zn(2+)</name>
        <dbReference type="ChEBI" id="CHEBI:29105"/>
    </ligand>
</feature>
<feature type="binding site" evidence="11">
    <location>
        <begin position="303"/>
        <end position="305"/>
    </location>
    <ligand>
        <name>substrate</name>
    </ligand>
</feature>
<feature type="binding site" evidence="11">
    <location>
        <position position="247"/>
    </location>
    <ligand>
        <name>substrate</name>
    </ligand>
</feature>
<feature type="binding site" evidence="11">
    <location>
        <begin position="215"/>
        <end position="216"/>
    </location>
    <ligand>
        <name>substrate</name>
    </ligand>
</feature>
<dbReference type="PANTHER" id="PTHR11113">
    <property type="entry name" value="N-ACETYLGLUCOSAMINE-6-PHOSPHATE DEACETYLASE"/>
    <property type="match status" value="1"/>
</dbReference>
<evidence type="ECO:0000256" key="4">
    <source>
        <dbReference type="ARBA" id="ARBA00022723"/>
    </source>
</evidence>
<evidence type="ECO:0000256" key="7">
    <source>
        <dbReference type="ARBA" id="ARBA00047647"/>
    </source>
</evidence>
<comment type="catalytic activity">
    <reaction evidence="7">
        <text>N-acetyl-D-glucosamine 6-phosphate + H2O = D-glucosamine 6-phosphate + acetate</text>
        <dbReference type="Rhea" id="RHEA:22936"/>
        <dbReference type="ChEBI" id="CHEBI:15377"/>
        <dbReference type="ChEBI" id="CHEBI:30089"/>
        <dbReference type="ChEBI" id="CHEBI:57513"/>
        <dbReference type="ChEBI" id="CHEBI:58725"/>
        <dbReference type="EC" id="3.5.1.25"/>
    </reaction>
</comment>
<sequence>MARVLTNIRLIDGQTEIKNAFLRFEKRIIDSGMMADFEPQPDDQQIDCVGKIVVPGFIDMHCHGGYGIDTMTGNPEDLVQLVKKLAQEGVTGVLLTTMTQSVPNIQSALKSIVKATETSEGILGIHLEGPFVAKAYHGAQPASEIINFNPNLFDNWQQIAKGRIKAVTYAPELPNSDMLETQCHENGILASIGHSQATFTEADKAHADRVTHLYNAQTPLHHRDVGVVGEAFLNPKLNVELIVDGIHVSPEAVKIAYQQIGSDRLELVTDSMEARGMPDGVYELGGQQVNVANGAAKLINGHLAGSVLKFKDAFKNMIQFTGCSLLDAVKMSSVNQARELGLADQGILVTGSVANVNVFDNDLDLWQTYYQGEPLNRR</sequence>
<dbReference type="EMBL" id="CP018906">
    <property type="protein sequence ID" value="AQW21749.1"/>
    <property type="molecule type" value="Genomic_DNA"/>
</dbReference>
<dbReference type="GO" id="GO:0008448">
    <property type="term" value="F:N-acetylglucosamine-6-phosphate deacetylase activity"/>
    <property type="evidence" value="ECO:0007669"/>
    <property type="project" value="UniProtKB-EC"/>
</dbReference>
<evidence type="ECO:0000256" key="2">
    <source>
        <dbReference type="ARBA" id="ARBA00011899"/>
    </source>
</evidence>
<comment type="cofactor">
    <cofactor evidence="12">
        <name>a divalent metal cation</name>
        <dbReference type="ChEBI" id="CHEBI:60240"/>
    </cofactor>
    <text evidence="12">Binds 1 divalent metal cation per subunit.</text>
</comment>
<name>A0A1S6QJI5_9LACO</name>
<dbReference type="SUPFAM" id="SSF51556">
    <property type="entry name" value="Metallo-dependent hydrolases"/>
    <property type="match status" value="1"/>
</dbReference>
<dbReference type="GO" id="GO:0006046">
    <property type="term" value="P:N-acetylglucosamine catabolic process"/>
    <property type="evidence" value="ECO:0007669"/>
    <property type="project" value="TreeGrafter"/>
</dbReference>
<evidence type="ECO:0000256" key="10">
    <source>
        <dbReference type="PIRSR" id="PIRSR038994-1"/>
    </source>
</evidence>
<dbReference type="InterPro" id="IPR006680">
    <property type="entry name" value="Amidohydro-rel"/>
</dbReference>
<comment type="pathway">
    <text evidence="8">Amino-sugar metabolism; N-acetylneuraminate degradation; D-fructose 6-phosphate from N-acetylneuraminate: step 4/5.</text>
</comment>
<organism evidence="14 15">
    <name type="scientific">Lentilactobacillus curieae</name>
    <dbReference type="NCBI Taxonomy" id="1138822"/>
    <lineage>
        <taxon>Bacteria</taxon>
        <taxon>Bacillati</taxon>
        <taxon>Bacillota</taxon>
        <taxon>Bacilli</taxon>
        <taxon>Lactobacillales</taxon>
        <taxon>Lactobacillaceae</taxon>
        <taxon>Lentilactobacillus</taxon>
    </lineage>
</organism>
<evidence type="ECO:0000256" key="8">
    <source>
        <dbReference type="ARBA" id="ARBA00060590"/>
    </source>
</evidence>
<evidence type="ECO:0000256" key="6">
    <source>
        <dbReference type="ARBA" id="ARBA00023277"/>
    </source>
</evidence>
<evidence type="ECO:0000256" key="12">
    <source>
        <dbReference type="PIRSR" id="PIRSR038994-3"/>
    </source>
</evidence>
<dbReference type="Proteomes" id="UP000030361">
    <property type="component" value="Chromosome"/>
</dbReference>
<accession>A0A1S6QJI5</accession>
<evidence type="ECO:0000313" key="14">
    <source>
        <dbReference type="EMBL" id="AQW21749.1"/>
    </source>
</evidence>
<dbReference type="InterPro" id="IPR003764">
    <property type="entry name" value="GlcNAc_6-P_deAcase"/>
</dbReference>
<dbReference type="PANTHER" id="PTHR11113:SF14">
    <property type="entry name" value="N-ACETYLGLUCOSAMINE-6-PHOSPHATE DEACETYLASE"/>
    <property type="match status" value="1"/>
</dbReference>
<dbReference type="SUPFAM" id="SSF51338">
    <property type="entry name" value="Composite domain of metallo-dependent hydrolases"/>
    <property type="match status" value="1"/>
</dbReference>
<evidence type="ECO:0000256" key="1">
    <source>
        <dbReference type="ARBA" id="ARBA00010716"/>
    </source>
</evidence>
<dbReference type="Gene3D" id="3.20.20.140">
    <property type="entry name" value="Metal-dependent hydrolases"/>
    <property type="match status" value="1"/>
</dbReference>
<dbReference type="CDD" id="cd00854">
    <property type="entry name" value="NagA"/>
    <property type="match status" value="1"/>
</dbReference>
<dbReference type="RefSeq" id="WP_035167647.1">
    <property type="nucleotide sequence ID" value="NZ_CP018906.1"/>
</dbReference>
<feature type="binding site" evidence="11">
    <location>
        <position position="139"/>
    </location>
    <ligand>
        <name>substrate</name>
    </ligand>
</feature>
<dbReference type="eggNOG" id="COG1820">
    <property type="taxonomic scope" value="Bacteria"/>
</dbReference>
<dbReference type="InterPro" id="IPR011059">
    <property type="entry name" value="Metal-dep_hydrolase_composite"/>
</dbReference>
<dbReference type="GO" id="GO:0046872">
    <property type="term" value="F:metal ion binding"/>
    <property type="evidence" value="ECO:0007669"/>
    <property type="project" value="UniProtKB-KW"/>
</dbReference>
<evidence type="ECO:0000256" key="5">
    <source>
        <dbReference type="ARBA" id="ARBA00022801"/>
    </source>
</evidence>
<proteinExistence type="inferred from homology"/>
<dbReference type="NCBIfam" id="TIGR00221">
    <property type="entry name" value="nagA"/>
    <property type="match status" value="1"/>
</dbReference>
<dbReference type="KEGG" id="lcu:PL11_007395"/>
<dbReference type="PIRSF" id="PIRSF038994">
    <property type="entry name" value="NagA"/>
    <property type="match status" value="1"/>
</dbReference>
<feature type="binding site" evidence="12">
    <location>
        <position position="212"/>
    </location>
    <ligand>
        <name>Zn(2+)</name>
        <dbReference type="ChEBI" id="CHEBI:29105"/>
    </ligand>
</feature>
<keyword evidence="4 12" id="KW-0479">Metal-binding</keyword>
<protein>
    <recommendedName>
        <fullName evidence="3">N-acetylglucosamine-6-phosphate deacetylase</fullName>
        <ecNumber evidence="2">3.5.1.25</ecNumber>
    </recommendedName>
</protein>
<dbReference type="EC" id="3.5.1.25" evidence="2"/>
<feature type="binding site" evidence="12">
    <location>
        <position position="194"/>
    </location>
    <ligand>
        <name>Zn(2+)</name>
        <dbReference type="ChEBI" id="CHEBI:29105"/>
    </ligand>
</feature>
<reference evidence="14 15" key="1">
    <citation type="journal article" date="2015" name="Genome Announc.">
        <title>Genome Sequence of Lactobacillus curieae CCTCC M 2011381T, a Novel Producer of Gamma-aminobutyric Acid.</title>
        <authorList>
            <person name="Wang Y."/>
            <person name="Wang Y."/>
            <person name="Lang C."/>
            <person name="Wei D."/>
            <person name="Xu P."/>
            <person name="Xie J."/>
        </authorList>
    </citation>
    <scope>NUCLEOTIDE SEQUENCE [LARGE SCALE GENOMIC DNA]</scope>
    <source>
        <strain evidence="14 15">CCTCC M 2011381</strain>
    </source>
</reference>
<feature type="domain" description="Amidohydrolase-related" evidence="13">
    <location>
        <begin position="52"/>
        <end position="361"/>
    </location>
</feature>
<evidence type="ECO:0000256" key="9">
    <source>
        <dbReference type="PIRNR" id="PIRNR038994"/>
    </source>
</evidence>
<gene>
    <name evidence="14" type="ORF">PL11_007395</name>
</gene>
<keyword evidence="6 9" id="KW-0119">Carbohydrate metabolism</keyword>
<dbReference type="Pfam" id="PF01979">
    <property type="entry name" value="Amidohydro_1"/>
    <property type="match status" value="1"/>
</dbReference>
<dbReference type="InterPro" id="IPR032466">
    <property type="entry name" value="Metal_Hydrolase"/>
</dbReference>
<comment type="similarity">
    <text evidence="1 9">Belongs to the metallo-dependent hydrolases superfamily. NagA family.</text>
</comment>
<feature type="active site" description="Proton donor/acceptor" evidence="10">
    <location>
        <position position="270"/>
    </location>
</feature>
<evidence type="ECO:0000259" key="13">
    <source>
        <dbReference type="Pfam" id="PF01979"/>
    </source>
</evidence>
<feature type="binding site" evidence="11">
    <location>
        <position position="223"/>
    </location>
    <ligand>
        <name>substrate</name>
    </ligand>
</feature>
<evidence type="ECO:0000256" key="11">
    <source>
        <dbReference type="PIRSR" id="PIRSR038994-2"/>
    </source>
</evidence>
<evidence type="ECO:0000313" key="15">
    <source>
        <dbReference type="Proteomes" id="UP000030361"/>
    </source>
</evidence>
<dbReference type="AlphaFoldDB" id="A0A1S6QJI5"/>
<keyword evidence="15" id="KW-1185">Reference proteome</keyword>